<organism evidence="1 2">
    <name type="scientific">Thermoplasma acidophilum (strain ATCC 25905 / DSM 1728 / JCM 9062 / NBRC 15155 / AMRC-C165)</name>
    <dbReference type="NCBI Taxonomy" id="273075"/>
    <lineage>
        <taxon>Archaea</taxon>
        <taxon>Methanobacteriati</taxon>
        <taxon>Thermoplasmatota</taxon>
        <taxon>Thermoplasmata</taxon>
        <taxon>Thermoplasmatales</taxon>
        <taxon>Thermoplasmataceae</taxon>
        <taxon>Thermoplasma</taxon>
    </lineage>
</organism>
<dbReference type="AlphaFoldDB" id="Q9HLX4"/>
<dbReference type="PaxDb" id="273075-Ta0100"/>
<dbReference type="EnsemblBacteria" id="CAC11248">
    <property type="protein sequence ID" value="CAC11248"/>
    <property type="gene ID" value="CAC11248"/>
</dbReference>
<dbReference type="OrthoDB" id="373254at2157"/>
<protein>
    <submittedName>
        <fullName evidence="1">Uncharacterized protein</fullName>
    </submittedName>
</protein>
<dbReference type="STRING" id="273075.gene:9571315"/>
<evidence type="ECO:0000313" key="1">
    <source>
        <dbReference type="EMBL" id="CAC11248.1"/>
    </source>
</evidence>
<dbReference type="InParanoid" id="Q9HLX4"/>
<dbReference type="eggNOG" id="arCOG07355">
    <property type="taxonomic scope" value="Archaea"/>
</dbReference>
<accession>Q9HLX4</accession>
<evidence type="ECO:0000313" key="2">
    <source>
        <dbReference type="Proteomes" id="UP000001024"/>
    </source>
</evidence>
<dbReference type="HOGENOM" id="CLU_2893473_0_0_2"/>
<dbReference type="EMBL" id="AL445063">
    <property type="protein sequence ID" value="CAC11248.1"/>
    <property type="molecule type" value="Genomic_DNA"/>
</dbReference>
<dbReference type="RefSeq" id="WP_010900527.1">
    <property type="nucleotide sequence ID" value="NC_002578.1"/>
</dbReference>
<reference evidence="1 2" key="1">
    <citation type="journal article" date="2000" name="Nature">
        <title>The genome sequence of the thermoacidophilic scavenger Thermoplasma acidophilum.</title>
        <authorList>
            <person name="Ruepp A."/>
            <person name="Graml W."/>
            <person name="Santos-Martinez M.L."/>
            <person name="Koretke K.K."/>
            <person name="Volker C."/>
            <person name="Mewes H.W."/>
            <person name="Frishman D."/>
            <person name="Stocker S."/>
            <person name="Lupas A.N."/>
            <person name="Baumeister W."/>
        </authorList>
    </citation>
    <scope>NUCLEOTIDE SEQUENCE [LARGE SCALE GENOMIC DNA]</scope>
    <source>
        <strain evidence="2">ATCC 25905 / DSM 1728 / JCM 9062 / NBRC 15155 / AMRC-C165</strain>
    </source>
</reference>
<name>Q9HLX4_THEAC</name>
<proteinExistence type="predicted"/>
<gene>
    <name evidence="1" type="ordered locus">Ta0100</name>
</gene>
<keyword evidence="2" id="KW-1185">Reference proteome</keyword>
<sequence length="63" mass="7280">MDPVLELFKENPDVYLTEEQILSVTGLKDLDRKLQELVKAGKLVRIETNKKSGKKIYYGLKQN</sequence>
<dbReference type="Proteomes" id="UP000001024">
    <property type="component" value="Chromosome"/>
</dbReference>
<dbReference type="KEGG" id="tac:Ta0100"/>